<dbReference type="Proteomes" id="UP000636709">
    <property type="component" value="Unassembled WGS sequence"/>
</dbReference>
<dbReference type="PANTHER" id="PTHR34708:SF1">
    <property type="entry name" value="OS08G0126400 PROTEIN"/>
    <property type="match status" value="1"/>
</dbReference>
<reference evidence="2" key="1">
    <citation type="submission" date="2020-07" db="EMBL/GenBank/DDBJ databases">
        <title>Genome sequence and genetic diversity analysis of an under-domesticated orphan crop, white fonio (Digitaria exilis).</title>
        <authorList>
            <person name="Bennetzen J.L."/>
            <person name="Chen S."/>
            <person name="Ma X."/>
            <person name="Wang X."/>
            <person name="Yssel A.E.J."/>
            <person name="Chaluvadi S.R."/>
            <person name="Johnson M."/>
            <person name="Gangashetty P."/>
            <person name="Hamidou F."/>
            <person name="Sanogo M.D."/>
            <person name="Zwaenepoel A."/>
            <person name="Wallace J."/>
            <person name="Van De Peer Y."/>
            <person name="Van Deynze A."/>
        </authorList>
    </citation>
    <scope>NUCLEOTIDE SEQUENCE</scope>
    <source>
        <tissue evidence="2">Leaves</tissue>
    </source>
</reference>
<accession>A0A835C2Z4</accession>
<proteinExistence type="predicted"/>
<gene>
    <name evidence="2" type="ORF">HU200_024913</name>
</gene>
<dbReference type="PANTHER" id="PTHR34708">
    <property type="entry name" value="OS07G0440000 PROTEIN"/>
    <property type="match status" value="1"/>
</dbReference>
<evidence type="ECO:0000313" key="3">
    <source>
        <dbReference type="Proteomes" id="UP000636709"/>
    </source>
</evidence>
<evidence type="ECO:0000259" key="1">
    <source>
        <dbReference type="Pfam" id="PF03478"/>
    </source>
</evidence>
<protein>
    <recommendedName>
        <fullName evidence="1">KIB1-4 beta-propeller domain-containing protein</fullName>
    </recommendedName>
</protein>
<comment type="caution">
    <text evidence="2">The sequence shown here is derived from an EMBL/GenBank/DDBJ whole genome shotgun (WGS) entry which is preliminary data.</text>
</comment>
<dbReference type="AlphaFoldDB" id="A0A835C2Z4"/>
<sequence>MKRAAIAGTSSIAMEEERPWADLPADLVSRITSARETMSLVDYTSLRAVCNPWHSTIPPATPLIVYTAAGPGLTPYDYSFFSAAFSLPAQRPLEVRSCLDSVLTNGRTCVGSGYGWLAVDERLKNPSHRLVLVNPISGTRIHLPDLRNEADRKVKKVVFAPKPSATNFTAVAIFMCCCTWRVAYTRSGDKEWTVLPHEEIKNTMVDVVYHDDGKVYALTTSCGVRVIHIPSRDEINKTARVERLLPEENGSLELDPDVVFAIPRFRLLTYEHRGNNKKYLVFCEGNMYQVWRNLISIRRASLFGGLKNTELKKEIIVLKYDPVSWPCWREVNDLGGYSVFLGRNNAVSLRVVGTPWLRANCVYWIGGHEEEKAMVFDMATQITTPCVPDRGLEGFKNWASCWYFLTK</sequence>
<feature type="domain" description="KIB1-4 beta-propeller" evidence="1">
    <location>
        <begin position="99"/>
        <end position="377"/>
    </location>
</feature>
<dbReference type="OrthoDB" id="591189at2759"/>
<dbReference type="Pfam" id="PF03478">
    <property type="entry name" value="Beta-prop_KIB1-4"/>
    <property type="match status" value="1"/>
</dbReference>
<evidence type="ECO:0000313" key="2">
    <source>
        <dbReference type="EMBL" id="KAF8720131.1"/>
    </source>
</evidence>
<name>A0A835C2Z4_9POAL</name>
<dbReference type="EMBL" id="JACEFO010001700">
    <property type="protein sequence ID" value="KAF8720131.1"/>
    <property type="molecule type" value="Genomic_DNA"/>
</dbReference>
<organism evidence="2 3">
    <name type="scientific">Digitaria exilis</name>
    <dbReference type="NCBI Taxonomy" id="1010633"/>
    <lineage>
        <taxon>Eukaryota</taxon>
        <taxon>Viridiplantae</taxon>
        <taxon>Streptophyta</taxon>
        <taxon>Embryophyta</taxon>
        <taxon>Tracheophyta</taxon>
        <taxon>Spermatophyta</taxon>
        <taxon>Magnoliopsida</taxon>
        <taxon>Liliopsida</taxon>
        <taxon>Poales</taxon>
        <taxon>Poaceae</taxon>
        <taxon>PACMAD clade</taxon>
        <taxon>Panicoideae</taxon>
        <taxon>Panicodae</taxon>
        <taxon>Paniceae</taxon>
        <taxon>Anthephorinae</taxon>
        <taxon>Digitaria</taxon>
    </lineage>
</organism>
<keyword evidence="3" id="KW-1185">Reference proteome</keyword>
<dbReference type="InterPro" id="IPR005174">
    <property type="entry name" value="KIB1-4_b-propeller"/>
</dbReference>